<keyword evidence="3" id="KW-1185">Reference proteome</keyword>
<dbReference type="STRING" id="349521.HCH_05556"/>
<keyword evidence="1" id="KW-0812">Transmembrane</keyword>
<evidence type="ECO:0000313" key="2">
    <source>
        <dbReference type="EMBL" id="ABC32216.1"/>
    </source>
</evidence>
<dbReference type="HOGENOM" id="CLU_2167418_0_0_6"/>
<feature type="transmembrane region" description="Helical" evidence="1">
    <location>
        <begin position="32"/>
        <end position="48"/>
    </location>
</feature>
<organism evidence="2 3">
    <name type="scientific">Hahella chejuensis (strain KCTC 2396)</name>
    <dbReference type="NCBI Taxonomy" id="349521"/>
    <lineage>
        <taxon>Bacteria</taxon>
        <taxon>Pseudomonadati</taxon>
        <taxon>Pseudomonadota</taxon>
        <taxon>Gammaproteobacteria</taxon>
        <taxon>Oceanospirillales</taxon>
        <taxon>Hahellaceae</taxon>
        <taxon>Hahella</taxon>
    </lineage>
</organism>
<dbReference type="EMBL" id="CP000155">
    <property type="protein sequence ID" value="ABC32216.1"/>
    <property type="molecule type" value="Genomic_DNA"/>
</dbReference>
<feature type="transmembrane region" description="Helical" evidence="1">
    <location>
        <begin position="60"/>
        <end position="79"/>
    </location>
</feature>
<keyword evidence="1" id="KW-1133">Transmembrane helix</keyword>
<gene>
    <name evidence="2" type="ordered locus">HCH_05556</name>
</gene>
<evidence type="ECO:0000313" key="3">
    <source>
        <dbReference type="Proteomes" id="UP000000238"/>
    </source>
</evidence>
<dbReference type="Proteomes" id="UP000000238">
    <property type="component" value="Chromosome"/>
</dbReference>
<name>Q2SAV8_HAHCH</name>
<accession>Q2SAV8</accession>
<proteinExistence type="predicted"/>
<keyword evidence="1" id="KW-0472">Membrane</keyword>
<sequence length="110" mass="12675">MILALLISLSILYALFQAYLNLQGFDVSNSTDMLWSFVFAALIALWVSKEPKRQLFKAPFEFHAFIFFLWPVTLPYYLIKTRGGIGIVQYLGFLGMKLLSFFLGLAVYLY</sequence>
<dbReference type="AlphaFoldDB" id="Q2SAV8"/>
<protein>
    <submittedName>
        <fullName evidence="2">Uncharacterized protein</fullName>
    </submittedName>
</protein>
<dbReference type="KEGG" id="hch:HCH_05556"/>
<feature type="transmembrane region" description="Helical" evidence="1">
    <location>
        <begin position="85"/>
        <end position="109"/>
    </location>
</feature>
<evidence type="ECO:0000256" key="1">
    <source>
        <dbReference type="SAM" id="Phobius"/>
    </source>
</evidence>
<reference evidence="2 3" key="1">
    <citation type="journal article" date="2005" name="Nucleic Acids Res.">
        <title>Genomic blueprint of Hahella chejuensis, a marine microbe producing an algicidal agent.</title>
        <authorList>
            <person name="Jeong H."/>
            <person name="Yim J.H."/>
            <person name="Lee C."/>
            <person name="Choi S.-H."/>
            <person name="Park Y.K."/>
            <person name="Yoon S.H."/>
            <person name="Hur C.-G."/>
            <person name="Kang H.-Y."/>
            <person name="Kim D."/>
            <person name="Lee H.H."/>
            <person name="Park K.H."/>
            <person name="Park S.-H."/>
            <person name="Park H.-S."/>
            <person name="Lee H.K."/>
            <person name="Oh T.K."/>
            <person name="Kim J.F."/>
        </authorList>
    </citation>
    <scope>NUCLEOTIDE SEQUENCE [LARGE SCALE GENOMIC DNA]</scope>
    <source>
        <strain evidence="2 3">KCTC 2396</strain>
    </source>
</reference>
<dbReference type="eggNOG" id="ENOG502ZY3B">
    <property type="taxonomic scope" value="Bacteria"/>
</dbReference>